<dbReference type="EMBL" id="LXQA011168174">
    <property type="protein sequence ID" value="MCI87512.1"/>
    <property type="molecule type" value="Genomic_DNA"/>
</dbReference>
<sequence>SVSKDWEHWVALHGSEEVARENVKGMGRVIGVKFNGVDNMFQVLSKERRGRLKAQGVGVGEGGGKA</sequence>
<feature type="non-terminal residue" evidence="1">
    <location>
        <position position="1"/>
    </location>
</feature>
<dbReference type="GO" id="GO:0004527">
    <property type="term" value="F:exonuclease activity"/>
    <property type="evidence" value="ECO:0007669"/>
    <property type="project" value="UniProtKB-KW"/>
</dbReference>
<keyword evidence="1" id="KW-0269">Exonuclease</keyword>
<organism evidence="1 2">
    <name type="scientific">Trifolium medium</name>
    <dbReference type="NCBI Taxonomy" id="97028"/>
    <lineage>
        <taxon>Eukaryota</taxon>
        <taxon>Viridiplantae</taxon>
        <taxon>Streptophyta</taxon>
        <taxon>Embryophyta</taxon>
        <taxon>Tracheophyta</taxon>
        <taxon>Spermatophyta</taxon>
        <taxon>Magnoliopsida</taxon>
        <taxon>eudicotyledons</taxon>
        <taxon>Gunneridae</taxon>
        <taxon>Pentapetalae</taxon>
        <taxon>rosids</taxon>
        <taxon>fabids</taxon>
        <taxon>Fabales</taxon>
        <taxon>Fabaceae</taxon>
        <taxon>Papilionoideae</taxon>
        <taxon>50 kb inversion clade</taxon>
        <taxon>NPAAA clade</taxon>
        <taxon>Hologalegina</taxon>
        <taxon>IRL clade</taxon>
        <taxon>Trifolieae</taxon>
        <taxon>Trifolium</taxon>
    </lineage>
</organism>
<evidence type="ECO:0000313" key="1">
    <source>
        <dbReference type="EMBL" id="MCI87512.1"/>
    </source>
</evidence>
<dbReference type="AlphaFoldDB" id="A0A392VJA9"/>
<protein>
    <submittedName>
        <fullName evidence="1">Endonuclease/exonuclease/phosphatase family protein</fullName>
    </submittedName>
</protein>
<keyword evidence="2" id="KW-1185">Reference proteome</keyword>
<keyword evidence="1" id="KW-0378">Hydrolase</keyword>
<name>A0A392VJA9_9FABA</name>
<accession>A0A392VJA9</accession>
<keyword evidence="1" id="KW-0255">Endonuclease</keyword>
<comment type="caution">
    <text evidence="1">The sequence shown here is derived from an EMBL/GenBank/DDBJ whole genome shotgun (WGS) entry which is preliminary data.</text>
</comment>
<evidence type="ECO:0000313" key="2">
    <source>
        <dbReference type="Proteomes" id="UP000265520"/>
    </source>
</evidence>
<reference evidence="1 2" key="1">
    <citation type="journal article" date="2018" name="Front. Plant Sci.">
        <title>Red Clover (Trifolium pratense) and Zigzag Clover (T. medium) - A Picture of Genomic Similarities and Differences.</title>
        <authorList>
            <person name="Dluhosova J."/>
            <person name="Istvanek J."/>
            <person name="Nedelnik J."/>
            <person name="Repkova J."/>
        </authorList>
    </citation>
    <scope>NUCLEOTIDE SEQUENCE [LARGE SCALE GENOMIC DNA]</scope>
    <source>
        <strain evidence="2">cv. 10/8</strain>
        <tissue evidence="1">Leaf</tissue>
    </source>
</reference>
<dbReference type="GO" id="GO:0004519">
    <property type="term" value="F:endonuclease activity"/>
    <property type="evidence" value="ECO:0007669"/>
    <property type="project" value="UniProtKB-KW"/>
</dbReference>
<keyword evidence="1" id="KW-0540">Nuclease</keyword>
<proteinExistence type="predicted"/>
<dbReference type="Proteomes" id="UP000265520">
    <property type="component" value="Unassembled WGS sequence"/>
</dbReference>